<dbReference type="Proteomes" id="UP001059617">
    <property type="component" value="Chromosome"/>
</dbReference>
<evidence type="ECO:0000313" key="3">
    <source>
        <dbReference type="Proteomes" id="UP001059617"/>
    </source>
</evidence>
<dbReference type="RefSeq" id="WP_259858121.1">
    <property type="nucleotide sequence ID" value="NZ_BAAAST010000009.1"/>
</dbReference>
<dbReference type="EMBL" id="CP073720">
    <property type="protein sequence ID" value="UWP80362.1"/>
    <property type="molecule type" value="Genomic_DNA"/>
</dbReference>
<keyword evidence="3" id="KW-1185">Reference proteome</keyword>
<feature type="compositionally biased region" description="Low complexity" evidence="1">
    <location>
        <begin position="24"/>
        <end position="37"/>
    </location>
</feature>
<reference evidence="2" key="1">
    <citation type="submission" date="2021-04" db="EMBL/GenBank/DDBJ databases">
        <authorList>
            <person name="Hartkoorn R.C."/>
            <person name="Beaudoing E."/>
            <person name="Hot D."/>
        </authorList>
    </citation>
    <scope>NUCLEOTIDE SEQUENCE</scope>
    <source>
        <strain evidence="2">NRRL B-16292</strain>
    </source>
</reference>
<evidence type="ECO:0000313" key="2">
    <source>
        <dbReference type="EMBL" id="UWP80362.1"/>
    </source>
</evidence>
<protein>
    <submittedName>
        <fullName evidence="2">Uncharacterized protein</fullName>
    </submittedName>
</protein>
<feature type="compositionally biased region" description="Pro residues" evidence="1">
    <location>
        <begin position="89"/>
        <end position="103"/>
    </location>
</feature>
<sequence length="293" mass="31532">MSGPADRPLRTDLPWLRHRRRPAAEVTADEATAVSAVRDFFAGRRPPRPPTAPDPPPPVPSRSPSTSLDLSAPEPSRSPSTSLDLSAPEPEPVFPSEPHPVPARRPTAAFTPRRTDPSAPTMLTPQQPTVMLTRLQSGIGALTFEAAWPAANRFFLGCAYQLRSGYSAVLGRTGPAATTGGPLVVADRNGHQLVTLDLLAARHLERLLLFGTLDAEPPQWGGTLVVTTAAQARIKAPLPPPRPHVMVLLSLYNIDGEFVLRAEMDNVPGPLRNACLAFGYDRIAWRDANTPVS</sequence>
<organism evidence="2 3">
    <name type="scientific">Dactylosporangium fulvum</name>
    <dbReference type="NCBI Taxonomy" id="53359"/>
    <lineage>
        <taxon>Bacteria</taxon>
        <taxon>Bacillati</taxon>
        <taxon>Actinomycetota</taxon>
        <taxon>Actinomycetes</taxon>
        <taxon>Micromonosporales</taxon>
        <taxon>Micromonosporaceae</taxon>
        <taxon>Dactylosporangium</taxon>
    </lineage>
</organism>
<feature type="compositionally biased region" description="Pro residues" evidence="1">
    <location>
        <begin position="48"/>
        <end position="61"/>
    </location>
</feature>
<feature type="region of interest" description="Disordered" evidence="1">
    <location>
        <begin position="1"/>
        <end position="124"/>
    </location>
</feature>
<accession>A0ABY5VRG1</accession>
<evidence type="ECO:0000256" key="1">
    <source>
        <dbReference type="SAM" id="MobiDB-lite"/>
    </source>
</evidence>
<name>A0ABY5VRG1_9ACTN</name>
<gene>
    <name evidence="2" type="ORF">Dfulv_35100</name>
</gene>
<proteinExistence type="predicted"/>
<reference evidence="2" key="2">
    <citation type="submission" date="2022-09" db="EMBL/GenBank/DDBJ databases">
        <title>Biosynthetic gene clusters of Dactylosporangioum fulvum.</title>
        <authorList>
            <person name="Caradec T."/>
        </authorList>
    </citation>
    <scope>NUCLEOTIDE SEQUENCE</scope>
    <source>
        <strain evidence="2">NRRL B-16292</strain>
    </source>
</reference>